<accession>A0A8T9KLF6</accession>
<keyword evidence="2" id="KW-0472">Membrane</keyword>
<evidence type="ECO:0000313" key="4">
    <source>
        <dbReference type="Proteomes" id="UP001258733"/>
    </source>
</evidence>
<proteinExistence type="predicted"/>
<sequence>MTTDYEEPNSGLSGYGSMSNRSHIYKASQIRGTPHYARPRSIRRLGSTSTRGGGVIIYFAFTIVICAFNLAATCYLIVTSEVRPPNCGSGSKESKTSETMSFSDQLDQMSSSINTMMTALTYTLPQVLNTNKLSLQNRLNHLATELRDLIRMNSLELDVKLALNRSIQLRSGSRNSHITNWTKTPVRVSPTSTAPHKMVTLVPRRVPTQGRNLPFTKLYDPDDPRGHRKDGVTSRSYDNEQDVTRREDYENLTPVF</sequence>
<evidence type="ECO:0000256" key="1">
    <source>
        <dbReference type="SAM" id="MobiDB-lite"/>
    </source>
</evidence>
<organism evidence="3 4">
    <name type="scientific">Wufeng Apodemus chevrieri jeilongvirus 1</name>
    <dbReference type="NCBI Taxonomy" id="2928987"/>
    <lineage>
        <taxon>Viruses</taxon>
        <taxon>Riboviria</taxon>
        <taxon>Orthornavirae</taxon>
        <taxon>Negarnaviricota</taxon>
        <taxon>Haploviricotina</taxon>
        <taxon>Monjiviricetes</taxon>
        <taxon>Mononegavirales</taxon>
        <taxon>Paramyxoviridae</taxon>
        <taxon>Orthoparamyxovirinae</taxon>
        <taxon>Jeilongvirus</taxon>
        <taxon>Jeilongvirus wufengense</taxon>
    </lineage>
</organism>
<keyword evidence="2" id="KW-1133">Transmembrane helix</keyword>
<protein>
    <submittedName>
        <fullName evidence="3">Transmembrane protein</fullName>
    </submittedName>
</protein>
<keyword evidence="2 3" id="KW-0812">Transmembrane</keyword>
<evidence type="ECO:0000313" key="3">
    <source>
        <dbReference type="EMBL" id="UOL48923.1"/>
    </source>
</evidence>
<feature type="region of interest" description="Disordered" evidence="1">
    <location>
        <begin position="206"/>
        <end position="256"/>
    </location>
</feature>
<feature type="compositionally biased region" description="Basic and acidic residues" evidence="1">
    <location>
        <begin position="219"/>
        <end position="232"/>
    </location>
</feature>
<dbReference type="Proteomes" id="UP001258733">
    <property type="component" value="Segment"/>
</dbReference>
<keyword evidence="4" id="KW-1185">Reference proteome</keyword>
<name>A0A8T9KLF6_9MONO</name>
<dbReference type="EMBL" id="OM030332">
    <property type="protein sequence ID" value="UOL48923.1"/>
    <property type="molecule type" value="Viral_cRNA"/>
</dbReference>
<feature type="transmembrane region" description="Helical" evidence="2">
    <location>
        <begin position="55"/>
        <end position="78"/>
    </location>
</feature>
<evidence type="ECO:0000256" key="2">
    <source>
        <dbReference type="SAM" id="Phobius"/>
    </source>
</evidence>
<reference evidence="3 4" key="1">
    <citation type="submission" date="2021-12" db="EMBL/GenBank/DDBJ databases">
        <authorList>
            <person name="Tan Z.-Z."/>
            <person name="Pan Y.-F."/>
            <person name="Zhang Y.-Z."/>
        </authorList>
    </citation>
    <scope>NUCLEOTIDE SEQUENCE [LARGE SCALE GENOMIC DNA]</scope>
    <source>
        <strain evidence="3">WFS_GaoShan</strain>
    </source>
</reference>